<sequence length="483" mass="52951">MSNHPVRRTRAAGAVLALAALALTACSEEPTQGATDVVADAQARDYRDGQVEAQRVRQANRALPSPTSGVVTIDGVDGTLTSEEVTAFQRSGSSVDVEVSRRGEDAAFASLCDGEVDVVDSTRAVAPEELEACRSVGLDVVQLQVASDAVVVAIKNETDVGGDCLGTQQVREVYRAGSPVTTWSQLGDGYDDVPLEVAGPNRENNAFQFFGRTVLDAPAPSLINLRSDYRTFDTDQGSRLFVVGRERDEDLALQLRDRSRERDLAKSRLTEQWQVVNDAKAEVEVAHAEVEKGVRDQRPADQQAADRQRVVRAEEALAAARSEMFVLTDEKNAVVARYDAAAAARARVQRTRGHVGYFLFSYYELFEDQLRPFEITDPDGERNCIFPSQRTITSGEYPLSRRMLLTTTTRSLDRPEVAEFLEHFLDRAGDAAVDAQLVALSQAEIDRQLDWVTGREEPDLVTLEEAPQTEQAAPATQPAEPAR</sequence>
<dbReference type="AlphaFoldDB" id="A0A7Y9EYS2"/>
<keyword evidence="6" id="KW-1185">Reference proteome</keyword>
<evidence type="ECO:0000256" key="3">
    <source>
        <dbReference type="SAM" id="SignalP"/>
    </source>
</evidence>
<dbReference type="PANTHER" id="PTHR30570:SF1">
    <property type="entry name" value="PHOSPHATE-BINDING PROTEIN PSTS"/>
    <property type="match status" value="1"/>
</dbReference>
<dbReference type="PANTHER" id="PTHR30570">
    <property type="entry name" value="PERIPLASMIC PHOSPHATE BINDING COMPONENT OF PHOSPHATE ABC TRANSPORTER"/>
    <property type="match status" value="1"/>
</dbReference>
<protein>
    <submittedName>
        <fullName evidence="5">ABC-type phosphate transport system substrate-binding protein</fullName>
    </submittedName>
</protein>
<dbReference type="Pfam" id="PF12849">
    <property type="entry name" value="PBP_like_2"/>
    <property type="match status" value="1"/>
</dbReference>
<dbReference type="PROSITE" id="PS51257">
    <property type="entry name" value="PROKAR_LIPOPROTEIN"/>
    <property type="match status" value="1"/>
</dbReference>
<keyword evidence="1 3" id="KW-0732">Signal</keyword>
<dbReference type="InterPro" id="IPR024370">
    <property type="entry name" value="PBP_domain"/>
</dbReference>
<dbReference type="InterPro" id="IPR050811">
    <property type="entry name" value="Phosphate_ABC_transporter"/>
</dbReference>
<feature type="region of interest" description="Disordered" evidence="2">
    <location>
        <begin position="456"/>
        <end position="483"/>
    </location>
</feature>
<dbReference type="EMBL" id="JACCBE010000001">
    <property type="protein sequence ID" value="NYD56475.1"/>
    <property type="molecule type" value="Genomic_DNA"/>
</dbReference>
<accession>A0A7Y9EYS2</accession>
<feature type="domain" description="PBP" evidence="4">
    <location>
        <begin position="85"/>
        <end position="425"/>
    </location>
</feature>
<evidence type="ECO:0000256" key="1">
    <source>
        <dbReference type="ARBA" id="ARBA00022729"/>
    </source>
</evidence>
<feature type="signal peptide" evidence="3">
    <location>
        <begin position="1"/>
        <end position="27"/>
    </location>
</feature>
<evidence type="ECO:0000313" key="5">
    <source>
        <dbReference type="EMBL" id="NYD56475.1"/>
    </source>
</evidence>
<reference evidence="5 6" key="1">
    <citation type="submission" date="2020-07" db="EMBL/GenBank/DDBJ databases">
        <title>Sequencing the genomes of 1000 actinobacteria strains.</title>
        <authorList>
            <person name="Klenk H.-P."/>
        </authorList>
    </citation>
    <scope>NUCLEOTIDE SEQUENCE [LARGE SCALE GENOMIC DNA]</scope>
    <source>
        <strain evidence="5 6">DSM 18965</strain>
    </source>
</reference>
<name>A0A7Y9EYS2_9ACTN</name>
<organism evidence="5 6">
    <name type="scientific">Nocardioides marinisabuli</name>
    <dbReference type="NCBI Taxonomy" id="419476"/>
    <lineage>
        <taxon>Bacteria</taxon>
        <taxon>Bacillati</taxon>
        <taxon>Actinomycetota</taxon>
        <taxon>Actinomycetes</taxon>
        <taxon>Propionibacteriales</taxon>
        <taxon>Nocardioidaceae</taxon>
        <taxon>Nocardioides</taxon>
    </lineage>
</organism>
<dbReference type="Proteomes" id="UP000516957">
    <property type="component" value="Unassembled WGS sequence"/>
</dbReference>
<feature type="chain" id="PRO_5031517108" evidence="3">
    <location>
        <begin position="28"/>
        <end position="483"/>
    </location>
</feature>
<dbReference type="RefSeq" id="WP_179614374.1">
    <property type="nucleotide sequence ID" value="NZ_CP059163.1"/>
</dbReference>
<evidence type="ECO:0000313" key="6">
    <source>
        <dbReference type="Proteomes" id="UP000516957"/>
    </source>
</evidence>
<comment type="caution">
    <text evidence="5">The sequence shown here is derived from an EMBL/GenBank/DDBJ whole genome shotgun (WGS) entry which is preliminary data.</text>
</comment>
<proteinExistence type="predicted"/>
<dbReference type="SUPFAM" id="SSF53850">
    <property type="entry name" value="Periplasmic binding protein-like II"/>
    <property type="match status" value="1"/>
</dbReference>
<feature type="compositionally biased region" description="Low complexity" evidence="2">
    <location>
        <begin position="464"/>
        <end position="483"/>
    </location>
</feature>
<evidence type="ECO:0000259" key="4">
    <source>
        <dbReference type="Pfam" id="PF12849"/>
    </source>
</evidence>
<dbReference type="Gene3D" id="3.40.190.10">
    <property type="entry name" value="Periplasmic binding protein-like II"/>
    <property type="match status" value="4"/>
</dbReference>
<gene>
    <name evidence="5" type="ORF">BKA08_000713</name>
</gene>
<evidence type="ECO:0000256" key="2">
    <source>
        <dbReference type="SAM" id="MobiDB-lite"/>
    </source>
</evidence>